<gene>
    <name evidence="2" type="ORF">LPU83_pLPU83d_1586</name>
</gene>
<dbReference type="Gene3D" id="3.30.1330.230">
    <property type="match status" value="1"/>
</dbReference>
<organism evidence="2 3">
    <name type="scientific">Rhizobium favelukesii</name>
    <dbReference type="NCBI Taxonomy" id="348824"/>
    <lineage>
        <taxon>Bacteria</taxon>
        <taxon>Pseudomonadati</taxon>
        <taxon>Pseudomonadota</taxon>
        <taxon>Alphaproteobacteria</taxon>
        <taxon>Hyphomicrobiales</taxon>
        <taxon>Rhizobiaceae</taxon>
        <taxon>Rhizobium/Agrobacterium group</taxon>
        <taxon>Rhizobium</taxon>
    </lineage>
</organism>
<dbReference type="PANTHER" id="PTHR37809:SF1">
    <property type="entry name" value="RIBOSOMAL PROTEIN S12 METHYLTHIOTRANSFERASE ACCESSORY FACTOR YCAO"/>
    <property type="match status" value="1"/>
</dbReference>
<keyword evidence="3" id="KW-1185">Reference proteome</keyword>
<evidence type="ECO:0000313" key="3">
    <source>
        <dbReference type="Proteomes" id="UP000019443"/>
    </source>
</evidence>
<dbReference type="Gene3D" id="3.30.160.660">
    <property type="match status" value="1"/>
</dbReference>
<dbReference type="InterPro" id="IPR003776">
    <property type="entry name" value="YcaO-like_dom"/>
</dbReference>
<dbReference type="RefSeq" id="WP_029710473.1">
    <property type="nucleotide sequence ID" value="NZ_ATTO01000095.1"/>
</dbReference>
<dbReference type="Pfam" id="PF02624">
    <property type="entry name" value="YcaO"/>
    <property type="match status" value="1"/>
</dbReference>
<dbReference type="KEGG" id="rhl:LPU83_pLPU83d_1586"/>
<evidence type="ECO:0000259" key="1">
    <source>
        <dbReference type="PROSITE" id="PS51664"/>
    </source>
</evidence>
<protein>
    <recommendedName>
        <fullName evidence="1">YcaO domain-containing protein</fullName>
    </recommendedName>
</protein>
<dbReference type="Gene3D" id="3.30.40.250">
    <property type="match status" value="1"/>
</dbReference>
<dbReference type="PROSITE" id="PS51664">
    <property type="entry name" value="YCAO"/>
    <property type="match status" value="1"/>
</dbReference>
<dbReference type="HOGENOM" id="CLU_056369_0_0_5"/>
<reference evidence="2" key="1">
    <citation type="submission" date="2013-11" db="EMBL/GenBank/DDBJ databases">
        <title>Draft genome sequence of the broad-host-range Rhizobium sp. LPU83 strain, a member of the low-genetic diversity Oregon-like Rhizobium sp. group.</title>
        <authorList>
            <person name="Wibberg D."/>
            <person name="Puehler A."/>
            <person name="Schlueter A."/>
        </authorList>
    </citation>
    <scope>NUCLEOTIDE SEQUENCE [LARGE SCALE GENOMIC DNA]</scope>
    <source>
        <strain evidence="2">LPU83</strain>
        <plasmid evidence="2">pLPU83d</plasmid>
    </source>
</reference>
<sequence length="404" mass="43498">MSSSGEPTYGTSDNELLGAFAEEVTVHLCSPLAQEAQDDPGIYLRELLPICRHAGITRIADLTGLDRLALPAVQTIRPSALSEVTSLGRGRSIPHAAIGAIMEALERYYAELLPAKSAVLASADELAIPEGLFDTQLVNSTNAAWRRTPTLWIAAYDLHSGSRQMVPLELVHTRYTDPPPDFDGLFLRTTTGLACHSTSHQAAAHALFECIERDAIARAFDTHGFFDRHRLAPGSLGPAVNRRIERLAERAISAGFWLAPSPTGIAVVWCQTIEIGARHPVLALPTEGYCAGQNLHQAAENALLEALATRAGAISGARDDQTAGHYHKRVDRVIAKARQLILNPASFSPVAEIRPVSTLQEMLDCVIDAALGPVLAVPLGSNCDGPVRCARILMPRGRPFSIVR</sequence>
<keyword evidence="2" id="KW-0614">Plasmid</keyword>
<proteinExistence type="predicted"/>
<geneLocation type="plasmid" evidence="2 3">
    <name>pLPU83d</name>
</geneLocation>
<dbReference type="EMBL" id="HG916855">
    <property type="protein sequence ID" value="CDM62956.1"/>
    <property type="molecule type" value="Genomic_DNA"/>
</dbReference>
<dbReference type="PATRIC" id="fig|348824.6.peg.7327"/>
<feature type="domain" description="YcaO" evidence="1">
    <location>
        <begin position="88"/>
        <end position="404"/>
    </location>
</feature>
<dbReference type="PANTHER" id="PTHR37809">
    <property type="entry name" value="RIBOSOMAL PROTEIN S12 METHYLTHIOTRANSFERASE ACCESSORY FACTOR YCAO"/>
    <property type="match status" value="1"/>
</dbReference>
<dbReference type="Proteomes" id="UP000019443">
    <property type="component" value="Plasmid pLPU83d"/>
</dbReference>
<dbReference type="AlphaFoldDB" id="W6SA19"/>
<name>W6SA19_9HYPH</name>
<evidence type="ECO:0000313" key="2">
    <source>
        <dbReference type="EMBL" id="CDM62956.1"/>
    </source>
</evidence>
<accession>W6SA19</accession>
<dbReference type="NCBIfam" id="TIGR00702">
    <property type="entry name" value="YcaO-type kinase domain"/>
    <property type="match status" value="1"/>
</dbReference>